<dbReference type="NCBIfam" id="TIGR01681">
    <property type="entry name" value="HAD-SF-IIIC"/>
    <property type="match status" value="1"/>
</dbReference>
<dbReference type="EMBL" id="MW000468">
    <property type="protein sequence ID" value="QOL00397.1"/>
    <property type="molecule type" value="Genomic_DNA"/>
</dbReference>
<dbReference type="InterPro" id="IPR010037">
    <property type="entry name" value="FkbH_domain"/>
</dbReference>
<organism evidence="2">
    <name type="scientific">uncultured organism</name>
    <dbReference type="NCBI Taxonomy" id="155900"/>
    <lineage>
        <taxon>unclassified sequences</taxon>
        <taxon>environmental samples</taxon>
    </lineage>
</organism>
<dbReference type="NCBIfam" id="TIGR01686">
    <property type="entry name" value="FkbH"/>
    <property type="match status" value="1"/>
</dbReference>
<dbReference type="SUPFAM" id="SSF55729">
    <property type="entry name" value="Acyl-CoA N-acyltransferases (Nat)"/>
    <property type="match status" value="1"/>
</dbReference>
<feature type="domain" description="BF1531-like N-terminal" evidence="1">
    <location>
        <begin position="75"/>
        <end position="250"/>
    </location>
</feature>
<dbReference type="InterPro" id="IPR049369">
    <property type="entry name" value="BF1531-like_N"/>
</dbReference>
<dbReference type="InterPro" id="IPR036412">
    <property type="entry name" value="HAD-like_sf"/>
</dbReference>
<dbReference type="InterPro" id="IPR023214">
    <property type="entry name" value="HAD_sf"/>
</dbReference>
<evidence type="ECO:0000259" key="1">
    <source>
        <dbReference type="Pfam" id="PF21211"/>
    </source>
</evidence>
<dbReference type="InterPro" id="IPR016181">
    <property type="entry name" value="Acyl_CoA_acyltransferase"/>
</dbReference>
<reference evidence="2" key="1">
    <citation type="submission" date="2020-09" db="EMBL/GenBank/DDBJ databases">
        <title>A new high-throughput screening method to detect antimicrobial volatiles from metagenomic clone libraries.</title>
        <authorList>
            <person name="Stocker F."/>
            <person name="Obermeier M."/>
            <person name="Resch K."/>
            <person name="Berg G."/>
            <person name="Mueller Bogota C.A."/>
        </authorList>
    </citation>
    <scope>NUCLEOTIDE SEQUENCE</scope>
</reference>
<protein>
    <recommendedName>
        <fullName evidence="1">BF1531-like N-terminal domain-containing protein</fullName>
    </recommendedName>
</protein>
<dbReference type="Gene3D" id="3.40.50.1110">
    <property type="entry name" value="SGNH hydrolase"/>
    <property type="match status" value="1"/>
</dbReference>
<dbReference type="Gene3D" id="3.40.50.1000">
    <property type="entry name" value="HAD superfamily/HAD-like"/>
    <property type="match status" value="1"/>
</dbReference>
<dbReference type="InterPro" id="IPR036514">
    <property type="entry name" value="SGNH_hydro_sf"/>
</dbReference>
<sequence length="649" mass="70622">MEQSGSLELHWLPPHPALRAAIRSAQAALQTDPAQAFKDLRLIATHRLDYLATLQVDRLAEAAFKAAPDIWPEIRLALLGSSSAEHLVSPIRVAGARRGLRITPFVGGFGQFRQELMAPGAPLEQFEPQVILLNLRPADIIDTQPLAATRADIDAAVKAAILGLVELWRLARKNHGATVIQQSFLATEYPIFGNLDGAVPGSPSAIVDRLNRDLREAAAAEGVILLDIAAWAAAQGRDFWFDPVRWHHAKQLIAPSASVFYGDLVGRLLGAMRGISGKCLVLDLDNTLWGGVIGDDGMDGIVLGQGSGAGEAFLALQHYAKALSQRGVILAVCSKNTHAVAEAVFLEHPDMILKREDIAAFVANWNDKPSNLREIARQLNIGVDSLVFFDDNPAERDIVRQTLPEVMAPEAPEDPARYVACLADGGYFEAIVFTEEDRARAEQYRGAAARAQSMESGADIGQFLASLDMRMIAAPFTTVDLPRITQLTNKSNQFNLTTRRYTQERMADFAAMTSAVTLSVRLIDRFGDNGLIGVVIALPDAVDPAKLRIDTWLMSCRVLGRQVEEEIINQLCWIAAARGFTALVGEYIPTPKNGLVRDLYQRLGFTHIAGDSAGGALWSLSIGDFKPMPTAIAVELRHYLEVPNPEAAE</sequence>
<accession>A0A7L9QD35</accession>
<name>A0A7L9QD35_9ZZZZ</name>
<dbReference type="SUPFAM" id="SSF56784">
    <property type="entry name" value="HAD-like"/>
    <property type="match status" value="1"/>
</dbReference>
<proteinExistence type="predicted"/>
<dbReference type="InterPro" id="IPR010033">
    <property type="entry name" value="HAD_SF_ppase_IIIC"/>
</dbReference>
<dbReference type="Pfam" id="PF21211">
    <property type="entry name" value="FkbH_N"/>
    <property type="match status" value="1"/>
</dbReference>
<dbReference type="AlphaFoldDB" id="A0A7L9QD35"/>
<evidence type="ECO:0000313" key="2">
    <source>
        <dbReference type="EMBL" id="QOL00397.1"/>
    </source>
</evidence>